<reference evidence="2 3" key="1">
    <citation type="submission" date="2015-09" db="EMBL/GenBank/DDBJ databases">
        <title>Identification and resolution of microdiversity through metagenomic sequencing of parallel consortia.</title>
        <authorList>
            <person name="Nelson W.C."/>
            <person name="Romine M.F."/>
            <person name="Lindemann S.R."/>
        </authorList>
    </citation>
    <scope>NUCLEOTIDE SEQUENCE [LARGE SCALE GENOMIC DNA]</scope>
    <source>
        <strain evidence="2">Ana</strain>
    </source>
</reference>
<accession>A0A0P8C6P4</accession>
<dbReference type="AlphaFoldDB" id="A0A0P8C6P4"/>
<organism evidence="2 3">
    <name type="scientific">Phormidesmis priestleyi Ana</name>
    <dbReference type="NCBI Taxonomy" id="1666911"/>
    <lineage>
        <taxon>Bacteria</taxon>
        <taxon>Bacillati</taxon>
        <taxon>Cyanobacteriota</taxon>
        <taxon>Cyanophyceae</taxon>
        <taxon>Leptolyngbyales</taxon>
        <taxon>Leptolyngbyaceae</taxon>
        <taxon>Phormidesmis</taxon>
    </lineage>
</organism>
<name>A0A0P8C6P4_9CYAN</name>
<sequence length="164" mass="17825">MTKPALTAQLSMNELTGSILEMAQTGVYRESLFEAFQSLATKRQVRESIALAKQFGLRSDPSLRDSELGTYYQIEPKKVESFQVAIQNSIPLSAGDDLAQRVQLAVRTVKLMLMVSGASAIALIFIGSSYLLAGKAEAAAAWWTSALCAGGIWLWQKNVAKPLL</sequence>
<gene>
    <name evidence="2" type="ORF">HLUCCA11_00125</name>
</gene>
<dbReference type="EMBL" id="LJZR01000001">
    <property type="protein sequence ID" value="KPQ37486.1"/>
    <property type="molecule type" value="Genomic_DNA"/>
</dbReference>
<proteinExistence type="predicted"/>
<evidence type="ECO:0000313" key="2">
    <source>
        <dbReference type="EMBL" id="KPQ37486.1"/>
    </source>
</evidence>
<protein>
    <submittedName>
        <fullName evidence="2">Uncharacterized protein</fullName>
    </submittedName>
</protein>
<evidence type="ECO:0000313" key="3">
    <source>
        <dbReference type="Proteomes" id="UP000050465"/>
    </source>
</evidence>
<keyword evidence="1" id="KW-0812">Transmembrane</keyword>
<feature type="transmembrane region" description="Helical" evidence="1">
    <location>
        <begin position="111"/>
        <end position="133"/>
    </location>
</feature>
<comment type="caution">
    <text evidence="2">The sequence shown here is derived from an EMBL/GenBank/DDBJ whole genome shotgun (WGS) entry which is preliminary data.</text>
</comment>
<keyword evidence="1" id="KW-1133">Transmembrane helix</keyword>
<feature type="transmembrane region" description="Helical" evidence="1">
    <location>
        <begin position="139"/>
        <end position="155"/>
    </location>
</feature>
<evidence type="ECO:0000256" key="1">
    <source>
        <dbReference type="SAM" id="Phobius"/>
    </source>
</evidence>
<dbReference type="Proteomes" id="UP000050465">
    <property type="component" value="Unassembled WGS sequence"/>
</dbReference>
<keyword evidence="1" id="KW-0472">Membrane</keyword>